<evidence type="ECO:0000256" key="1">
    <source>
        <dbReference type="ARBA" id="ARBA00001947"/>
    </source>
</evidence>
<comment type="similarity">
    <text evidence="2 7">Belongs to the peptidase M14 family.</text>
</comment>
<proteinExistence type="inferred from homology"/>
<dbReference type="Gene3D" id="3.40.630.10">
    <property type="entry name" value="Zn peptidases"/>
    <property type="match status" value="1"/>
</dbReference>
<dbReference type="PANTHER" id="PTHR11705:SF143">
    <property type="entry name" value="SLL0236 PROTEIN"/>
    <property type="match status" value="1"/>
</dbReference>
<evidence type="ECO:0000256" key="4">
    <source>
        <dbReference type="ARBA" id="ARBA00022801"/>
    </source>
</evidence>
<gene>
    <name evidence="10" type="ORF">OJ962_32125</name>
</gene>
<evidence type="ECO:0000313" key="10">
    <source>
        <dbReference type="EMBL" id="MDA0142176.1"/>
    </source>
</evidence>
<evidence type="ECO:0000256" key="5">
    <source>
        <dbReference type="ARBA" id="ARBA00022833"/>
    </source>
</evidence>
<evidence type="ECO:0000256" key="6">
    <source>
        <dbReference type="ARBA" id="ARBA00023049"/>
    </source>
</evidence>
<dbReference type="Pfam" id="PF00246">
    <property type="entry name" value="Peptidase_M14"/>
    <property type="match status" value="1"/>
</dbReference>
<dbReference type="InterPro" id="IPR000834">
    <property type="entry name" value="Peptidase_M14"/>
</dbReference>
<keyword evidence="10" id="KW-0121">Carboxypeptidase</keyword>
<evidence type="ECO:0000256" key="2">
    <source>
        <dbReference type="ARBA" id="ARBA00005988"/>
    </source>
</evidence>
<feature type="domain" description="Peptidase M14" evidence="9">
    <location>
        <begin position="98"/>
        <end position="394"/>
    </location>
</feature>
<evidence type="ECO:0000256" key="8">
    <source>
        <dbReference type="SAM" id="MobiDB-lite"/>
    </source>
</evidence>
<reference evidence="10" key="1">
    <citation type="submission" date="2022-10" db="EMBL/GenBank/DDBJ databases">
        <title>The WGS of Solirubrobacter sp. CPCC 204708.</title>
        <authorList>
            <person name="Jiang Z."/>
        </authorList>
    </citation>
    <scope>NUCLEOTIDE SEQUENCE</scope>
    <source>
        <strain evidence="10">CPCC 204708</strain>
    </source>
</reference>
<name>A0ABT4RV82_9ACTN</name>
<dbReference type="PROSITE" id="PS52035">
    <property type="entry name" value="PEPTIDASE_M14"/>
    <property type="match status" value="1"/>
</dbReference>
<evidence type="ECO:0000313" key="11">
    <source>
        <dbReference type="Proteomes" id="UP001147700"/>
    </source>
</evidence>
<dbReference type="EMBL" id="JAPCID010000077">
    <property type="protein sequence ID" value="MDA0142176.1"/>
    <property type="molecule type" value="Genomic_DNA"/>
</dbReference>
<dbReference type="Proteomes" id="UP001147700">
    <property type="component" value="Unassembled WGS sequence"/>
</dbReference>
<keyword evidence="5" id="KW-0862">Zinc</keyword>
<dbReference type="Pfam" id="PF20773">
    <property type="entry name" value="InhA-like_MAM"/>
    <property type="match status" value="1"/>
</dbReference>
<evidence type="ECO:0000256" key="7">
    <source>
        <dbReference type="PROSITE-ProRule" id="PRU01379"/>
    </source>
</evidence>
<dbReference type="SMART" id="SM00631">
    <property type="entry name" value="Zn_pept"/>
    <property type="match status" value="1"/>
</dbReference>
<evidence type="ECO:0000259" key="9">
    <source>
        <dbReference type="PROSITE" id="PS52035"/>
    </source>
</evidence>
<dbReference type="PANTHER" id="PTHR11705">
    <property type="entry name" value="PROTEASE FAMILY M14 CARBOXYPEPTIDASE A,B"/>
    <property type="match status" value="1"/>
</dbReference>
<organism evidence="10 11">
    <name type="scientific">Solirubrobacter deserti</name>
    <dbReference type="NCBI Taxonomy" id="2282478"/>
    <lineage>
        <taxon>Bacteria</taxon>
        <taxon>Bacillati</taxon>
        <taxon>Actinomycetota</taxon>
        <taxon>Thermoleophilia</taxon>
        <taxon>Solirubrobacterales</taxon>
        <taxon>Solirubrobacteraceae</taxon>
        <taxon>Solirubrobacter</taxon>
    </lineage>
</organism>
<sequence length="1041" mass="113646">MASSASAASAPRLDVYAGDVPREQLEKIVALGVDRHELEISKARSGGKDTVHVETIISAQDAAQLEKEGVALEPKEIDGATVAERATRMAADGMEVFRPYSGTGGLKQEFERAAADNPRIAKLINLGKTHNDEDIIGIKLTLDARQTRDGAKPATLYIGAQHAREWITPEMNRRLMHYLIDSWRARDQRIRRLLRNFELWIVPVANPDGYDFSFTEGQRLWRKNLRDNDGDGQITGADGVDLNRNFDYRWGYDNEGSSPEPSIDTYRGPSPNSEPESQALDRLVARVRFEFFVNYHSAAELLLYGVGWQVATPSPDDVIGETLAGDDAEPAVPGYDPDLSAELYTTNGDTDTYMQEKYGSYGFTPEMSTCEAASDSVPDDEWEAEDCGSGFEFPDDEALVETEFQNNLPFALSVAESADDPANPESVVGREAEDFRVDSFAVSYGDPQTVAVTAKRELRRKRMHYRIGNGRTRTAPVQEWIGGERYGYEMKRYYAEYRGEVSGASAGQRVTVWFSGEERRNNGQWRDVLSEPFTYTVKQDTGAQVLVIADEDYKGTSPTYPAGTNAPLYGQAHLDAVRSAGYTADLWDVDVDGVPHDLGVLDHYDAIVWYLGDNVLTQDPEDEFIDTGGLTNPDPLFEIGVAERAQYLTLAVRDFLNEGGKLVHMGEFAQYGGLFDQLVGGTYYGLNGDPTAECRITTGPQGLFDDCLILANDFRQYYLGAYTRVGLGGADSVAGIAEPIEGYQAMLGATPTNELDQAGVFQPTSDVLPPEQFPQFTSRGAAEYNFAGGPFTPVEGSRYAAAVHQDESYMRLTKAFNLGAVTAAQTPQLRFQLSLDSETRYDHLIVEARRLGSNDWTTLPEAGGRSINTVPAECNAGYLLALHPKLRHYLTGPPNTPGCTNTGTTGAWNAITGSTNGWQQVAYDLSAYAGSVVEIHISYVTDPSTGGIGAFVDDTRLAVGGVEQQKDGFESRGSSWLVQGEPEGSPPTVGNWVFGAQAVNFFAGTSTEDTLLLGFGLEHVTAPADRTTLMRRALGGLGVGG</sequence>
<feature type="active site" description="Proton donor/acceptor" evidence="7">
    <location>
        <position position="366"/>
    </location>
</feature>
<dbReference type="GO" id="GO:0004180">
    <property type="term" value="F:carboxypeptidase activity"/>
    <property type="evidence" value="ECO:0007669"/>
    <property type="project" value="UniProtKB-KW"/>
</dbReference>
<keyword evidence="6" id="KW-0482">Metalloprotease</keyword>
<keyword evidence="4" id="KW-0378">Hydrolase</keyword>
<keyword evidence="3" id="KW-0645">Protease</keyword>
<evidence type="ECO:0000256" key="3">
    <source>
        <dbReference type="ARBA" id="ARBA00022670"/>
    </source>
</evidence>
<dbReference type="RefSeq" id="WP_202952374.1">
    <property type="nucleotide sequence ID" value="NZ_JAPCID010000077.1"/>
</dbReference>
<dbReference type="SUPFAM" id="SSF53187">
    <property type="entry name" value="Zn-dependent exopeptidases"/>
    <property type="match status" value="1"/>
</dbReference>
<comment type="caution">
    <text evidence="10">The sequence shown here is derived from an EMBL/GenBank/DDBJ whole genome shotgun (WGS) entry which is preliminary data.</text>
</comment>
<keyword evidence="11" id="KW-1185">Reference proteome</keyword>
<comment type="cofactor">
    <cofactor evidence="1">
        <name>Zn(2+)</name>
        <dbReference type="ChEBI" id="CHEBI:29105"/>
    </cofactor>
</comment>
<dbReference type="CDD" id="cd03859">
    <property type="entry name" value="M14_CPT"/>
    <property type="match status" value="1"/>
</dbReference>
<accession>A0ABT4RV82</accession>
<protein>
    <submittedName>
        <fullName evidence="10">M14 family zinc carboxypeptidase</fullName>
    </submittedName>
</protein>
<feature type="region of interest" description="Disordered" evidence="8">
    <location>
        <begin position="251"/>
        <end position="277"/>
    </location>
</feature>
<dbReference type="InterPro" id="IPR033810">
    <property type="entry name" value="Carboxypeptidase_T"/>
</dbReference>